<keyword evidence="4" id="KW-0732">Signal</keyword>
<evidence type="ECO:0000256" key="2">
    <source>
        <dbReference type="SAM" id="MobiDB-lite"/>
    </source>
</evidence>
<dbReference type="InterPro" id="IPR046780">
    <property type="entry name" value="aBig_2"/>
</dbReference>
<dbReference type="Proteomes" id="UP000267368">
    <property type="component" value="Unassembled WGS sequence"/>
</dbReference>
<evidence type="ECO:0000313" key="8">
    <source>
        <dbReference type="Proteomes" id="UP000267368"/>
    </source>
</evidence>
<keyword evidence="3" id="KW-0812">Transmembrane</keyword>
<keyword evidence="3" id="KW-0472">Membrane</keyword>
<feature type="region of interest" description="Disordered" evidence="2">
    <location>
        <begin position="53"/>
        <end position="122"/>
    </location>
</feature>
<evidence type="ECO:0000256" key="4">
    <source>
        <dbReference type="SAM" id="SignalP"/>
    </source>
</evidence>
<feature type="transmembrane region" description="Helical" evidence="3">
    <location>
        <begin position="2480"/>
        <end position="2501"/>
    </location>
</feature>
<feature type="region of interest" description="Disordered" evidence="2">
    <location>
        <begin position="2452"/>
        <end position="2474"/>
    </location>
</feature>
<evidence type="ECO:0000256" key="1">
    <source>
        <dbReference type="ARBA" id="ARBA00004196"/>
    </source>
</evidence>
<reference evidence="8" key="1">
    <citation type="submission" date="2018-05" db="EMBL/GenBank/DDBJ databases">
        <title>Genome Sequencing of selected type strains of the family Eggerthellaceae.</title>
        <authorList>
            <person name="Danylec N."/>
            <person name="Stoll D.A."/>
            <person name="Doetsch A."/>
            <person name="Huch M."/>
        </authorList>
    </citation>
    <scope>NUCLEOTIDE SEQUENCE [LARGE SCALE GENOMIC DNA]</scope>
    <source>
        <strain evidence="8">DSM 17537</strain>
    </source>
</reference>
<proteinExistence type="predicted"/>
<gene>
    <name evidence="7" type="ORF">DMP07_04030</name>
</gene>
<dbReference type="Gene3D" id="2.130.10.10">
    <property type="entry name" value="YVTN repeat-like/Quinoprotein amine dehydrogenase"/>
    <property type="match status" value="1"/>
</dbReference>
<dbReference type="Pfam" id="PF14478">
    <property type="entry name" value="DUF4430"/>
    <property type="match status" value="3"/>
</dbReference>
<feature type="compositionally biased region" description="Low complexity" evidence="2">
    <location>
        <begin position="2452"/>
        <end position="2470"/>
    </location>
</feature>
<dbReference type="NCBIfam" id="TIGR02543">
    <property type="entry name" value="List_Bact_rpt"/>
    <property type="match status" value="1"/>
</dbReference>
<feature type="compositionally biased region" description="Low complexity" evidence="2">
    <location>
        <begin position="99"/>
        <end position="122"/>
    </location>
</feature>
<dbReference type="InterPro" id="IPR011047">
    <property type="entry name" value="Quinoprotein_ADH-like_sf"/>
</dbReference>
<comment type="subcellular location">
    <subcellularLocation>
        <location evidence="1">Cell envelope</location>
    </subcellularLocation>
</comment>
<evidence type="ECO:0000256" key="3">
    <source>
        <dbReference type="SAM" id="Phobius"/>
    </source>
</evidence>
<dbReference type="Gene3D" id="2.170.130.30">
    <property type="match status" value="3"/>
</dbReference>
<feature type="chain" id="PRO_5018177444" description="DUF4430 domain-containing protein" evidence="4">
    <location>
        <begin position="41"/>
        <end position="2509"/>
    </location>
</feature>
<evidence type="ECO:0000259" key="6">
    <source>
        <dbReference type="Pfam" id="PF20578"/>
    </source>
</evidence>
<organism evidence="7 8">
    <name type="scientific">Slackia faecicanis</name>
    <dbReference type="NCBI Taxonomy" id="255723"/>
    <lineage>
        <taxon>Bacteria</taxon>
        <taxon>Bacillati</taxon>
        <taxon>Actinomycetota</taxon>
        <taxon>Coriobacteriia</taxon>
        <taxon>Eggerthellales</taxon>
        <taxon>Eggerthellaceae</taxon>
        <taxon>Slackia</taxon>
    </lineage>
</organism>
<comment type="caution">
    <text evidence="7">The sequence shown here is derived from an EMBL/GenBank/DDBJ whole genome shotgun (WGS) entry which is preliminary data.</text>
</comment>
<evidence type="ECO:0000259" key="5">
    <source>
        <dbReference type="Pfam" id="PF14478"/>
    </source>
</evidence>
<feature type="domain" description="Transcobalamin-like C-terminal" evidence="5">
    <location>
        <begin position="1702"/>
        <end position="1774"/>
    </location>
</feature>
<sequence>MHGTIVRASETRTASLLHKALAVLLSFVLAASLTPTYAWADAASPADAGVVEAAPLPEDSSGNSDVQPAEPEIPTDGALEPVAPSQPEPPVQPEPPARPEQAPASPETSAPSESAPAPDAADAPAAVALESDYYVMIQDGKDIDDSYSYTKGDLSSGVSMWANVYDYDDCGVFAESGWTYQWMASDVQSDKTSDYAPIAGQRGQCLTLTEELAKELAGKYIAVTVSEGGATLWGPALYGGGPLYKNRVPGPVLAPGTMNLEWAHVVKADAEFENAGRQQDVKAAAAGDTLKAAGWKPGAATAPLQTADGVTLSWQISDSRSGAFSEVATGDVYTVPENAVGKFLKVVADGGGRTAETSIVPIVAAGAYELDSLEIEKPARLETGAVLTAHAFKKNASGWGKGEEATEGVTFAWEWTDTDPSKYGSKPEWHVIEGQTGSTFTVPDDFAGRWVVATATAGINEVPSASVVNYAAVGPFKKAGTYTVDRVALTRDGDSYDGRFKAGQTLGAIAKEEDQTGSLTEIPSSALSYTWQIADSSNGAYEDLTDDNVHKASFVIPESYVGKYLKCIVTSGDSSKSREVKGSIAPADAVAVKTVELSYDGQDGSVLPVGTTVTAKAIADDGSDVTASDKLAWSWYTADTSYPSAAKTKIDGATGSTFTVPADDASYVGKYIFAAADGGMGIRYSSATKAVSMPGAVELHSVEVQGTAKVGLVLDAVAKKTVTASGSASSYAKPVDPSDTVSYQWQYATRKTTVDSSFTDIAGATGKTFAVPETYPDGVSSLGTYVRVKAVSTNAVVSTKKPSYGSTQLVDPAGPVTQAGVYTLSSVMLSATSPDGGEGQGFQTGNTIVPQAQVKNGAYSEKPAPSDAKLTYAWYAADSRDAKGVPIEGYDPADGRLVLTEGLKGKYLSVTVSSGDNTVSSTDGSRAPYLVVGADEYELLRVTTTPQANSSTTQLATGDAVRAAVQARTLTSVSTGKDVTANVSVTWYVSDTKDGSYTELQDASGAEIAVPAAAKGKYLKAVATSGASSVETVFEKPVIDGASLAALVKKLEDKYYVPELSYDENGGNINEVLSAKIEELGFSGVSVRVKAVEFSQTDPQAEVGISSADDATNGAVTYFCIDPNAYAGYSIDPLRSAKVTFELAQQGETVDYRPNKAVMVPWNQAKLAELLQKATEEVAIGYAQGDAADSVTGDLTLPYRAGAKSKYALTWESDSERIVVQRPGFSDYTGKVSRSASDETVNLTVHAALNTGGPEGLSVSKTFAVVVKGDPQKVEEDRKELAQKLDDAFKPESLEYSENGASAVDPSKVTGDLQLPMPRQIGVDGKYYPVTYTADSDAIVVNGYRANVYRGLPGTEPVKVKLTAAVESASNAAVSAAKTIEVTVLPLEAAEIDAEVALMDAAVAGYAPAILNGQSADAVTGNLHSFQKAYRASDGSVAWSYDIHDSAPDGIVPDDLTNEPEQAGYLTFKSSVPSVVKHDNLLVSQPEYNTKVTVSSRLKSEAFARYAERYASDPAWGSKFAQLADRNVSTSFTVLGTSGVDNPKVTATLSVVGEDAQGNPQTWAAADTYTLDTGATAADLSMAAFKAAGLKADYGTSEYGWFLNTIASPFDGRVLGWDQSTGKFWQLFVNGVSSDLGASGVVLQPGDSVVWSYSTDGSQPPVEEVAVSAAVYGKNAAGERETWAPSTSFTMKRGATAAELSDALFAKAGLKADTGMGSYGWFLNSIASPFDGRVLGWNEATGDYWQLFVNGVYSLLGAGSVVLQPGDTVTWVYGSDESMTPEGKVSATIDVMGEDANGVAQRWAAPASFELDEGATAADLSEALFAQAGLKADYGTGAYGWYLSTITSPFDGRVLGWDEATGKYWCLYVNGVQSEMGAGGVVLAEGDTVSWCYTTYGAELPDADDIVIDPSAPRPDYKGEHAMFGGSTQGGNVTQAPTPTTGTQLNWEYEFGEGLKSGSDPLIVNGDLYVVAGTTLRVLDAKTGVEKARTSIGAQAGYFCRPAYAGGIVIVPREDGSLAAFTADTLTCVWISDALGALEARAGNQYQALSTLTVNGDYVYAGFTMAGSLGASMDLSVAGALVCVDTKDGRVVWTKMSDAAQTGEAAGYYWAGAAASGDDIVIGDESGTVSLIDGSTGDVLSSVSGLGGAVRAGVISVPGDADTLLAVSRDNGTLHKIAREGDRLVLKASVPFAKESTSTPAVAGGKAFVCGVDAQGYGTVSAIDLASMAVVATARGGYGKAQAAPLVSMTGGKTYVYFTCNGRPGGVYAYCLEDDAVTQIYVPEEGRQQYSTSTVVADAQGNLYYANDSGVLFSLAGAESWKVTFDSCGGSAVNAAFVAKGRALARPDDPTRDGFVFDGWYADAAYERAWDFATAPSADMTLYAKWTPVEQGGQNAPSAGDAPNASTGASSSAGIAQTVLAGKTVLSAAGAPVQAAPAVAAVEVDETVAETPVSSQGAAAKASSAASDAAQPEQGGSMPWWPFVGLAVGVCGLAVAIAWAMKMRKNDGR</sequence>
<evidence type="ECO:0000313" key="7">
    <source>
        <dbReference type="EMBL" id="RNL20756.1"/>
    </source>
</evidence>
<dbReference type="InterPro" id="IPR027954">
    <property type="entry name" value="Transcobalamin-like_C"/>
</dbReference>
<keyword evidence="3" id="KW-1133">Transmembrane helix</keyword>
<dbReference type="Gene3D" id="2.60.40.4270">
    <property type="entry name" value="Listeria-Bacteroides repeat domain"/>
    <property type="match status" value="1"/>
</dbReference>
<feature type="domain" description="Transcobalamin-like C-terminal" evidence="5">
    <location>
        <begin position="1814"/>
        <end position="1894"/>
    </location>
</feature>
<dbReference type="Pfam" id="PF09479">
    <property type="entry name" value="Flg_new"/>
    <property type="match status" value="1"/>
</dbReference>
<dbReference type="SUPFAM" id="SSF50998">
    <property type="entry name" value="Quinoprotein alcohol dehydrogenase-like"/>
    <property type="match status" value="1"/>
</dbReference>
<evidence type="ECO:0008006" key="9">
    <source>
        <dbReference type="Google" id="ProtNLM"/>
    </source>
</evidence>
<dbReference type="Pfam" id="PF20578">
    <property type="entry name" value="aBig_2"/>
    <property type="match status" value="1"/>
</dbReference>
<dbReference type="InterPro" id="IPR013378">
    <property type="entry name" value="InlB-like_B-rpt"/>
</dbReference>
<dbReference type="OrthoDB" id="3187397at2"/>
<feature type="signal peptide" evidence="4">
    <location>
        <begin position="1"/>
        <end position="40"/>
    </location>
</feature>
<dbReference type="Gene3D" id="2.60.40.2700">
    <property type="match status" value="1"/>
</dbReference>
<protein>
    <recommendedName>
        <fullName evidence="9">DUF4430 domain-containing protein</fullName>
    </recommendedName>
</protein>
<name>A0A3N0AG10_9ACTN</name>
<dbReference type="GO" id="GO:0030313">
    <property type="term" value="C:cell envelope"/>
    <property type="evidence" value="ECO:0007669"/>
    <property type="project" value="UniProtKB-SubCell"/>
</dbReference>
<dbReference type="InterPro" id="IPR042229">
    <property type="entry name" value="Listeria/Bacterioides_rpt_sf"/>
</dbReference>
<dbReference type="InterPro" id="IPR015943">
    <property type="entry name" value="WD40/YVTN_repeat-like_dom_sf"/>
</dbReference>
<feature type="compositionally biased region" description="Pro residues" evidence="2">
    <location>
        <begin position="84"/>
        <end position="98"/>
    </location>
</feature>
<dbReference type="RefSeq" id="WP_123197856.1">
    <property type="nucleotide sequence ID" value="NZ_QICB01000002.1"/>
</dbReference>
<feature type="domain" description="Transcobalamin-like C-terminal" evidence="5">
    <location>
        <begin position="1574"/>
        <end position="1654"/>
    </location>
</feature>
<feature type="domain" description="Atrophied bacterial Ig" evidence="6">
    <location>
        <begin position="1172"/>
        <end position="1268"/>
    </location>
</feature>
<keyword evidence="8" id="KW-1185">Reference proteome</keyword>
<dbReference type="EMBL" id="QICB01000002">
    <property type="protein sequence ID" value="RNL20756.1"/>
    <property type="molecule type" value="Genomic_DNA"/>
</dbReference>
<accession>A0A3N0AG10</accession>